<dbReference type="InterPro" id="IPR008183">
    <property type="entry name" value="Aldose_1/G6P_1-epimerase"/>
</dbReference>
<dbReference type="RefSeq" id="WP_196276638.1">
    <property type="nucleotide sequence ID" value="NZ_JADQDC010000011.1"/>
</dbReference>
<sequence length="293" mass="32358">MNNPQTWLLSGGDYEVTVAPEIGGSLRSLDWKGLPVFREAPGDHILDAACFPLVPFCNRIAHGMFTADGVTCRLSPNFPGPFHPHALHGHGWLVPWQVASHDSASIRMVYDHSADEWPWRYHAEQHVQVSVDGVRITLSVTNTGQGVMPAGLGLHPYFPRDDNTIYLGLHRREWQTAPDGLPIAPLDAAKALDWWHGAPIGSRPVDTIQDLREGALTIRRTAHDLLIELLPCDAFSCTGVYVPPDADFFCIEPLTHPTDAVNRAPDRMTMLAEGETLEASLLIRARHISSHQA</sequence>
<keyword evidence="2" id="KW-1185">Reference proteome</keyword>
<organism evidence="1 2">
    <name type="scientific">Novosphingobium jiangmenense</name>
    <dbReference type="NCBI Taxonomy" id="2791981"/>
    <lineage>
        <taxon>Bacteria</taxon>
        <taxon>Pseudomonadati</taxon>
        <taxon>Pseudomonadota</taxon>
        <taxon>Alphaproteobacteria</taxon>
        <taxon>Sphingomonadales</taxon>
        <taxon>Sphingomonadaceae</taxon>
        <taxon>Novosphingobium</taxon>
    </lineage>
</organism>
<evidence type="ECO:0000313" key="2">
    <source>
        <dbReference type="Proteomes" id="UP000600799"/>
    </source>
</evidence>
<accession>A0ABS0HJA0</accession>
<dbReference type="Proteomes" id="UP000600799">
    <property type="component" value="Unassembled WGS sequence"/>
</dbReference>
<dbReference type="InterPro" id="IPR011013">
    <property type="entry name" value="Gal_mutarotase_sf_dom"/>
</dbReference>
<dbReference type="SUPFAM" id="SSF74650">
    <property type="entry name" value="Galactose mutarotase-like"/>
    <property type="match status" value="1"/>
</dbReference>
<evidence type="ECO:0000313" key="1">
    <source>
        <dbReference type="EMBL" id="MBF9152327.1"/>
    </source>
</evidence>
<comment type="caution">
    <text evidence="1">The sequence shown here is derived from an EMBL/GenBank/DDBJ whole genome shotgun (WGS) entry which is preliminary data.</text>
</comment>
<dbReference type="Gene3D" id="2.70.98.10">
    <property type="match status" value="1"/>
</dbReference>
<proteinExistence type="predicted"/>
<dbReference type="InterPro" id="IPR014718">
    <property type="entry name" value="GH-type_carb-bd"/>
</dbReference>
<dbReference type="EMBL" id="JADQDC010000011">
    <property type="protein sequence ID" value="MBF9152327.1"/>
    <property type="molecule type" value="Genomic_DNA"/>
</dbReference>
<name>A0ABS0HJA0_9SPHN</name>
<reference evidence="1 2" key="1">
    <citation type="submission" date="2020-11" db="EMBL/GenBank/DDBJ databases">
        <title>The genome sequence of Novosphingobium sp. 1Y9A.</title>
        <authorList>
            <person name="Liu Y."/>
        </authorList>
    </citation>
    <scope>NUCLEOTIDE SEQUENCE [LARGE SCALE GENOMIC DNA]</scope>
    <source>
        <strain evidence="1 2">1Y9A</strain>
    </source>
</reference>
<gene>
    <name evidence="1" type="ORF">I2488_15070</name>
</gene>
<dbReference type="Pfam" id="PF01263">
    <property type="entry name" value="Aldose_epim"/>
    <property type="match status" value="1"/>
</dbReference>
<protein>
    <submittedName>
        <fullName evidence="1">Aldose 1-epimerase</fullName>
    </submittedName>
</protein>
<dbReference type="CDD" id="cd09021">
    <property type="entry name" value="Aldose_epim_Ec_YphB"/>
    <property type="match status" value="1"/>
</dbReference>